<dbReference type="PANTHER" id="PTHR32133:SF386">
    <property type="entry name" value="F-BOX DOMAIN-CONTAINING PROTEIN"/>
    <property type="match status" value="1"/>
</dbReference>
<reference evidence="4" key="1">
    <citation type="submission" date="2024-06" db="EMBL/GenBank/DDBJ databases">
        <authorList>
            <person name="Ryan C."/>
        </authorList>
    </citation>
    <scope>NUCLEOTIDE SEQUENCE [LARGE SCALE GENOMIC DNA]</scope>
</reference>
<evidence type="ECO:0008006" key="5">
    <source>
        <dbReference type="Google" id="ProtNLM"/>
    </source>
</evidence>
<protein>
    <recommendedName>
        <fullName evidence="5">F-box domain-containing protein</fullName>
    </recommendedName>
</protein>
<proteinExistence type="predicted"/>
<accession>A0ABC9FLC3</accession>
<organism evidence="3 4">
    <name type="scientific">Urochloa decumbens</name>
    <dbReference type="NCBI Taxonomy" id="240449"/>
    <lineage>
        <taxon>Eukaryota</taxon>
        <taxon>Viridiplantae</taxon>
        <taxon>Streptophyta</taxon>
        <taxon>Embryophyta</taxon>
        <taxon>Tracheophyta</taxon>
        <taxon>Spermatophyta</taxon>
        <taxon>Magnoliopsida</taxon>
        <taxon>Liliopsida</taxon>
        <taxon>Poales</taxon>
        <taxon>Poaceae</taxon>
        <taxon>PACMAD clade</taxon>
        <taxon>Panicoideae</taxon>
        <taxon>Panicodae</taxon>
        <taxon>Paniceae</taxon>
        <taxon>Melinidinae</taxon>
        <taxon>Urochloa</taxon>
    </lineage>
</organism>
<evidence type="ECO:0000313" key="4">
    <source>
        <dbReference type="Proteomes" id="UP001497457"/>
    </source>
</evidence>
<feature type="domain" description="F-box" evidence="1">
    <location>
        <begin position="5"/>
        <end position="44"/>
    </location>
</feature>
<sequence length="377" mass="40836">MVLLEELVEEVLLRLPPSEPACIVRAALVCKPWCRLVSAPRFRRRFRDLHGAPPVLGVLCNLSVWDDGGRFATRLIPTSPACPRRDDLLFCHALDARHGRVLLGGVPSYPGADPLEAGRHLAVWDPVTYGLRALPPALADCKAAVACAAGDGCDHLDCHSGPFVVVALGGFEPEDIWLCVYSSEADSWSEPTYLSRAPVYGVSCQPAALVGNTLYFAIDGSRILRYDLATREASVIYLPETCGYGNRLMTLEDGAVGVARVDSDRDARLSLCLWSMEASPNGDIGWTKIRVIELNKLLPVDELLITPNSLVGFAHGIGVFFIKANDRLFMIDLKSGKVKMVCKGSHFYTVVPYTSFYTPALGSVTIGETSGVDASIG</sequence>
<dbReference type="PANTHER" id="PTHR32133">
    <property type="entry name" value="OS07G0120400 PROTEIN"/>
    <property type="match status" value="1"/>
</dbReference>
<reference evidence="3 4" key="2">
    <citation type="submission" date="2024-10" db="EMBL/GenBank/DDBJ databases">
        <authorList>
            <person name="Ryan C."/>
        </authorList>
    </citation>
    <scope>NUCLEOTIDE SEQUENCE [LARGE SCALE GENOMIC DNA]</scope>
</reference>
<name>A0ABC9FLC3_9POAL</name>
<feature type="domain" description="F-box protein AT5G49610-like beta-propeller" evidence="2">
    <location>
        <begin position="165"/>
        <end position="359"/>
    </location>
</feature>
<dbReference type="SUPFAM" id="SSF69322">
    <property type="entry name" value="Tricorn protease domain 2"/>
    <property type="match status" value="1"/>
</dbReference>
<dbReference type="InterPro" id="IPR036047">
    <property type="entry name" value="F-box-like_dom_sf"/>
</dbReference>
<dbReference type="EMBL" id="OZ075117">
    <property type="protein sequence ID" value="CAL5077864.1"/>
    <property type="molecule type" value="Genomic_DNA"/>
</dbReference>
<dbReference type="Pfam" id="PF23635">
    <property type="entry name" value="Beta-prop_AT5G49610-like"/>
    <property type="match status" value="1"/>
</dbReference>
<gene>
    <name evidence="3" type="ORF">URODEC1_LOCUS106849</name>
</gene>
<dbReference type="InterPro" id="IPR001810">
    <property type="entry name" value="F-box_dom"/>
</dbReference>
<keyword evidence="4" id="KW-1185">Reference proteome</keyword>
<evidence type="ECO:0000259" key="2">
    <source>
        <dbReference type="Pfam" id="PF23635"/>
    </source>
</evidence>
<dbReference type="Proteomes" id="UP001497457">
    <property type="component" value="Chromosome 7b"/>
</dbReference>
<dbReference type="InterPro" id="IPR056594">
    <property type="entry name" value="AT5G49610-like_b-prop"/>
</dbReference>
<dbReference type="AlphaFoldDB" id="A0ABC9FLC3"/>
<evidence type="ECO:0000259" key="1">
    <source>
        <dbReference type="Pfam" id="PF00646"/>
    </source>
</evidence>
<dbReference type="SUPFAM" id="SSF81383">
    <property type="entry name" value="F-box domain"/>
    <property type="match status" value="1"/>
</dbReference>
<evidence type="ECO:0000313" key="3">
    <source>
        <dbReference type="EMBL" id="CAL5077864.1"/>
    </source>
</evidence>
<dbReference type="Pfam" id="PF00646">
    <property type="entry name" value="F-box"/>
    <property type="match status" value="1"/>
</dbReference>